<dbReference type="Proteomes" id="UP000530928">
    <property type="component" value="Unassembled WGS sequence"/>
</dbReference>
<dbReference type="EMBL" id="JACDUR010000012">
    <property type="protein sequence ID" value="MBA2897681.1"/>
    <property type="molecule type" value="Genomic_DNA"/>
</dbReference>
<comment type="caution">
    <text evidence="1">The sequence shown here is derived from an EMBL/GenBank/DDBJ whole genome shotgun (WGS) entry which is preliminary data.</text>
</comment>
<protein>
    <submittedName>
        <fullName evidence="1">Uncharacterized protein</fullName>
    </submittedName>
</protein>
<reference evidence="1 2" key="1">
    <citation type="submission" date="2020-07" db="EMBL/GenBank/DDBJ databases">
        <title>Genomic Encyclopedia of Type Strains, Phase IV (KMG-IV): sequencing the most valuable type-strain genomes for metagenomic binning, comparative biology and taxonomic classification.</title>
        <authorList>
            <person name="Goeker M."/>
        </authorList>
    </citation>
    <scope>NUCLEOTIDE SEQUENCE [LARGE SCALE GENOMIC DNA]</scope>
    <source>
        <strain evidence="1 2">DSM 45533</strain>
    </source>
</reference>
<accession>A0A7W0CUR9</accession>
<dbReference type="AlphaFoldDB" id="A0A7W0CUR9"/>
<evidence type="ECO:0000313" key="1">
    <source>
        <dbReference type="EMBL" id="MBA2897681.1"/>
    </source>
</evidence>
<evidence type="ECO:0000313" key="2">
    <source>
        <dbReference type="Proteomes" id="UP000530928"/>
    </source>
</evidence>
<keyword evidence="2" id="KW-1185">Reference proteome</keyword>
<organism evidence="1 2">
    <name type="scientific">Nonomuraea soli</name>
    <dbReference type="NCBI Taxonomy" id="1032476"/>
    <lineage>
        <taxon>Bacteria</taxon>
        <taxon>Bacillati</taxon>
        <taxon>Actinomycetota</taxon>
        <taxon>Actinomycetes</taxon>
        <taxon>Streptosporangiales</taxon>
        <taxon>Streptosporangiaceae</taxon>
        <taxon>Nonomuraea</taxon>
    </lineage>
</organism>
<name>A0A7W0CUR9_9ACTN</name>
<gene>
    <name evidence="1" type="ORF">HNR30_009083</name>
</gene>
<sequence length="68" mass="6700">MSSAARTTLELSIALNVALAAGIVAALLGLAPAVVLAAGATTLVTAYGFVTKVLDRGSDRPSGSQTMP</sequence>
<proteinExistence type="predicted"/>